<gene>
    <name evidence="1" type="ORF">EZS28_010641</name>
</gene>
<name>A0A5J4WH03_9EUKA</name>
<proteinExistence type="predicted"/>
<dbReference type="Proteomes" id="UP000324800">
    <property type="component" value="Unassembled WGS sequence"/>
</dbReference>
<reference evidence="1 2" key="1">
    <citation type="submission" date="2019-03" db="EMBL/GenBank/DDBJ databases">
        <title>Single cell metagenomics reveals metabolic interactions within the superorganism composed of flagellate Streblomastix strix and complex community of Bacteroidetes bacteria on its surface.</title>
        <authorList>
            <person name="Treitli S.C."/>
            <person name="Kolisko M."/>
            <person name="Husnik F."/>
            <person name="Keeling P."/>
            <person name="Hampl V."/>
        </authorList>
    </citation>
    <scope>NUCLEOTIDE SEQUENCE [LARGE SCALE GENOMIC DNA]</scope>
    <source>
        <strain evidence="1">ST1C</strain>
    </source>
</reference>
<evidence type="ECO:0000313" key="1">
    <source>
        <dbReference type="EMBL" id="KAA6393832.1"/>
    </source>
</evidence>
<dbReference type="AlphaFoldDB" id="A0A5J4WH03"/>
<sequence length="126" mass="14645">MVGLNGKQTADFKGVAYIKMIYTDKIEIKFVNVQAYARKNQLEATWGPNAQPKLLSRQLWEQAQWGPNAQPKLLSRQHWEQATWGPNAQPKLQARQPWEQAQLWTQLLTQISIQETFNIILFQLVI</sequence>
<accession>A0A5J4WH03</accession>
<evidence type="ECO:0000313" key="2">
    <source>
        <dbReference type="Proteomes" id="UP000324800"/>
    </source>
</evidence>
<dbReference type="EMBL" id="SNRW01002125">
    <property type="protein sequence ID" value="KAA6393832.1"/>
    <property type="molecule type" value="Genomic_DNA"/>
</dbReference>
<protein>
    <submittedName>
        <fullName evidence="1">Uncharacterized protein</fullName>
    </submittedName>
</protein>
<organism evidence="1 2">
    <name type="scientific">Streblomastix strix</name>
    <dbReference type="NCBI Taxonomy" id="222440"/>
    <lineage>
        <taxon>Eukaryota</taxon>
        <taxon>Metamonada</taxon>
        <taxon>Preaxostyla</taxon>
        <taxon>Oxymonadida</taxon>
        <taxon>Streblomastigidae</taxon>
        <taxon>Streblomastix</taxon>
    </lineage>
</organism>
<comment type="caution">
    <text evidence="1">The sequence shown here is derived from an EMBL/GenBank/DDBJ whole genome shotgun (WGS) entry which is preliminary data.</text>
</comment>